<evidence type="ECO:0000313" key="6">
    <source>
        <dbReference type="Proteomes" id="UP000043763"/>
    </source>
</evidence>
<organism evidence="5 6">
    <name type="scientific">Brachyspira suanatina</name>
    <dbReference type="NCBI Taxonomy" id="381802"/>
    <lineage>
        <taxon>Bacteria</taxon>
        <taxon>Pseudomonadati</taxon>
        <taxon>Spirochaetota</taxon>
        <taxon>Spirochaetia</taxon>
        <taxon>Brachyspirales</taxon>
        <taxon>Brachyspiraceae</taxon>
        <taxon>Brachyspira</taxon>
    </lineage>
</organism>
<dbReference type="InterPro" id="IPR036451">
    <property type="entry name" value="CblAdoTrfase-like_sf"/>
</dbReference>
<dbReference type="OrthoDB" id="306726at2"/>
<keyword evidence="6" id="KW-1185">Reference proteome</keyword>
<evidence type="ECO:0000259" key="4">
    <source>
        <dbReference type="Pfam" id="PF01923"/>
    </source>
</evidence>
<keyword evidence="1" id="KW-0808">Transferase</keyword>
<accession>A0A0G4K687</accession>
<protein>
    <submittedName>
        <fullName evidence="5">Ethanolamine utilization protein</fullName>
    </submittedName>
</protein>
<dbReference type="Pfam" id="PF01923">
    <property type="entry name" value="Cob_adeno_trans"/>
    <property type="match status" value="1"/>
</dbReference>
<dbReference type="InterPro" id="IPR016030">
    <property type="entry name" value="CblAdoTrfase-like"/>
</dbReference>
<dbReference type="RefSeq" id="WP_048594282.1">
    <property type="nucleotide sequence ID" value="NZ_CVLB01000001.1"/>
</dbReference>
<feature type="domain" description="Cobalamin adenosyltransferase-like" evidence="4">
    <location>
        <begin position="85"/>
        <end position="242"/>
    </location>
</feature>
<evidence type="ECO:0000256" key="3">
    <source>
        <dbReference type="ARBA" id="ARBA00022840"/>
    </source>
</evidence>
<dbReference type="InterPro" id="IPR009194">
    <property type="entry name" value="AdoTrfase_EutT"/>
</dbReference>
<dbReference type="GO" id="GO:0009236">
    <property type="term" value="P:cobalamin biosynthetic process"/>
    <property type="evidence" value="ECO:0007669"/>
    <property type="project" value="InterPro"/>
</dbReference>
<proteinExistence type="predicted"/>
<name>A0A0G4K687_9SPIR</name>
<dbReference type="AlphaFoldDB" id="A0A0G4K687"/>
<evidence type="ECO:0000256" key="2">
    <source>
        <dbReference type="ARBA" id="ARBA00022741"/>
    </source>
</evidence>
<dbReference type="Gene3D" id="1.20.1200.10">
    <property type="entry name" value="Cobalamin adenosyltransferase-like"/>
    <property type="match status" value="1"/>
</dbReference>
<dbReference type="EMBL" id="CVLB01000001">
    <property type="protein sequence ID" value="CRF32931.1"/>
    <property type="molecule type" value="Genomic_DNA"/>
</dbReference>
<reference evidence="6" key="1">
    <citation type="submission" date="2015-04" db="EMBL/GenBank/DDBJ databases">
        <authorList>
            <person name="Mushtaq Mamoona"/>
        </authorList>
    </citation>
    <scope>NUCLEOTIDE SEQUENCE [LARGE SCALE GENOMIC DNA]</scope>
    <source>
        <strain evidence="6">AN4859/03</strain>
    </source>
</reference>
<dbReference type="GO" id="GO:0008817">
    <property type="term" value="F:corrinoid adenosyltransferase activity"/>
    <property type="evidence" value="ECO:0007669"/>
    <property type="project" value="InterPro"/>
</dbReference>
<keyword evidence="2" id="KW-0547">Nucleotide-binding</keyword>
<dbReference type="Proteomes" id="UP000043763">
    <property type="component" value="Unassembled WGS sequence"/>
</dbReference>
<gene>
    <name evidence="5" type="ORF">BRSU_1118</name>
</gene>
<dbReference type="GO" id="GO:0006580">
    <property type="term" value="P:ethanolamine metabolic process"/>
    <property type="evidence" value="ECO:0007669"/>
    <property type="project" value="InterPro"/>
</dbReference>
<keyword evidence="3" id="KW-0067">ATP-binding</keyword>
<sequence length="251" mass="29736">MRVITEEMIINDILDKDVSEYFIEYGYFLTPAARKYLESKNIEIKIKTNNCNVGSFTSNPKSYGIKEIENIEYYIDYETNKILDTKPENYTHLYDNVLAEKNHPRIILRGKLDSLLALITDIEYEFKERQEYKLLEYLKKYHKLIHTILYSEVTNKSLELDTIFDLTEEEIRKISHHPKEYFGCDHVFINCDMPYTVIKLNLIRTAVRETELIAYNALKNEREDIIKVLNRMSSAVYILMLIAYTGKDILE</sequence>
<evidence type="ECO:0000256" key="1">
    <source>
        <dbReference type="ARBA" id="ARBA00022679"/>
    </source>
</evidence>
<evidence type="ECO:0000313" key="5">
    <source>
        <dbReference type="EMBL" id="CRF32931.1"/>
    </source>
</evidence>
<dbReference type="SUPFAM" id="SSF89028">
    <property type="entry name" value="Cobalamin adenosyltransferase-like"/>
    <property type="match status" value="1"/>
</dbReference>
<dbReference type="PIRSF" id="PIRSF012294">
    <property type="entry name" value="ATR_EutT"/>
    <property type="match status" value="1"/>
</dbReference>
<dbReference type="GO" id="GO:0005524">
    <property type="term" value="F:ATP binding"/>
    <property type="evidence" value="ECO:0007669"/>
    <property type="project" value="UniProtKB-KW"/>
</dbReference>